<feature type="compositionally biased region" description="Low complexity" evidence="1">
    <location>
        <begin position="79"/>
        <end position="89"/>
    </location>
</feature>
<feature type="domain" description="Methyltransferase" evidence="3">
    <location>
        <begin position="116"/>
        <end position="377"/>
    </location>
</feature>
<accession>A0AAD2JMY9</accession>
<dbReference type="PANTHER" id="PTHR32026">
    <property type="entry name" value="METHYLTRANSFERASE-LIKE PROTEIN 24"/>
    <property type="match status" value="1"/>
</dbReference>
<keyword evidence="2" id="KW-0472">Membrane</keyword>
<comment type="caution">
    <text evidence="4">The sequence shown here is derived from an EMBL/GenBank/DDBJ whole genome shotgun (WGS) entry which is preliminary data.</text>
</comment>
<evidence type="ECO:0000259" key="3">
    <source>
        <dbReference type="Pfam" id="PF13383"/>
    </source>
</evidence>
<name>A0AAD2JMY9_9STRA</name>
<dbReference type="Proteomes" id="UP001295423">
    <property type="component" value="Unassembled WGS sequence"/>
</dbReference>
<keyword evidence="5" id="KW-1185">Reference proteome</keyword>
<dbReference type="PANTHER" id="PTHR32026:SF27">
    <property type="entry name" value="METHYLTRANSFERASE FKBM DOMAIN-CONTAINING PROTEIN-RELATED"/>
    <property type="match status" value="1"/>
</dbReference>
<evidence type="ECO:0000313" key="5">
    <source>
        <dbReference type="Proteomes" id="UP001295423"/>
    </source>
</evidence>
<sequence>MKIKQKLTAGQSYQQVSRNNSSVVFLGGVLLGAMLVMMVTNQTKVSHYTLSDGSVLTTSTSITSTIATHSPPGGVRAPSVQSVRSSSSSEEAKDGSDDNKKNDDGGGTTAVSYERASRDSGGFFDDISDNAWALMKQRVKSRTNFMFPDKNNHHIAQPEAWYQENFEPDFTCSHERRIGGMGDGPKWVCDPHRLMESKETPQEKKDCLVYSVGSEGNFMFENAVMKEIGKHCEIHTFDPEIQGRPYGHLAPEGVNYHNWGFMSETDGQQAQAKYYANVNRFKGNYKTMKTTIEELGHVGREIDIFKIDCEGCEWTTFRGWFNSGATLRQILVEVHKTPADTVVDFFTGMQEHGYVTFHKEPNIQYAAGRCVEYAFLKLEDSFFQDD</sequence>
<keyword evidence="2" id="KW-1133">Transmembrane helix</keyword>
<feature type="transmembrane region" description="Helical" evidence="2">
    <location>
        <begin position="21"/>
        <end position="40"/>
    </location>
</feature>
<evidence type="ECO:0000313" key="4">
    <source>
        <dbReference type="EMBL" id="CAJ1965997.1"/>
    </source>
</evidence>
<feature type="compositionally biased region" description="Basic and acidic residues" evidence="1">
    <location>
        <begin position="90"/>
        <end position="104"/>
    </location>
</feature>
<dbReference type="AlphaFoldDB" id="A0AAD2JMY9"/>
<dbReference type="InterPro" id="IPR026913">
    <property type="entry name" value="METTL24"/>
</dbReference>
<gene>
    <name evidence="4" type="ORF">CYCCA115_LOCUS21581</name>
</gene>
<keyword evidence="2" id="KW-0812">Transmembrane</keyword>
<evidence type="ECO:0000256" key="2">
    <source>
        <dbReference type="SAM" id="Phobius"/>
    </source>
</evidence>
<organism evidence="4 5">
    <name type="scientific">Cylindrotheca closterium</name>
    <dbReference type="NCBI Taxonomy" id="2856"/>
    <lineage>
        <taxon>Eukaryota</taxon>
        <taxon>Sar</taxon>
        <taxon>Stramenopiles</taxon>
        <taxon>Ochrophyta</taxon>
        <taxon>Bacillariophyta</taxon>
        <taxon>Bacillariophyceae</taxon>
        <taxon>Bacillariophycidae</taxon>
        <taxon>Bacillariales</taxon>
        <taxon>Bacillariaceae</taxon>
        <taxon>Cylindrotheca</taxon>
    </lineage>
</organism>
<dbReference type="Pfam" id="PF13383">
    <property type="entry name" value="Methyltransf_22"/>
    <property type="match status" value="1"/>
</dbReference>
<dbReference type="InterPro" id="IPR025714">
    <property type="entry name" value="Methyltranfer_dom"/>
</dbReference>
<proteinExistence type="predicted"/>
<reference evidence="4" key="1">
    <citation type="submission" date="2023-08" db="EMBL/GenBank/DDBJ databases">
        <authorList>
            <person name="Audoor S."/>
            <person name="Bilcke G."/>
        </authorList>
    </citation>
    <scope>NUCLEOTIDE SEQUENCE</scope>
</reference>
<dbReference type="EMBL" id="CAKOGP040002247">
    <property type="protein sequence ID" value="CAJ1965997.1"/>
    <property type="molecule type" value="Genomic_DNA"/>
</dbReference>
<evidence type="ECO:0000256" key="1">
    <source>
        <dbReference type="SAM" id="MobiDB-lite"/>
    </source>
</evidence>
<protein>
    <recommendedName>
        <fullName evidence="3">Methyltransferase domain-containing protein</fullName>
    </recommendedName>
</protein>
<feature type="region of interest" description="Disordered" evidence="1">
    <location>
        <begin position="64"/>
        <end position="114"/>
    </location>
</feature>